<reference evidence="1 2" key="1">
    <citation type="journal article" date="2021" name="Commun. Biol.">
        <title>The genome of Shorea leprosula (Dipterocarpaceae) highlights the ecological relevance of drought in aseasonal tropical rainforests.</title>
        <authorList>
            <person name="Ng K.K.S."/>
            <person name="Kobayashi M.J."/>
            <person name="Fawcett J.A."/>
            <person name="Hatakeyama M."/>
            <person name="Paape T."/>
            <person name="Ng C.H."/>
            <person name="Ang C.C."/>
            <person name="Tnah L.H."/>
            <person name="Lee C.T."/>
            <person name="Nishiyama T."/>
            <person name="Sese J."/>
            <person name="O'Brien M.J."/>
            <person name="Copetti D."/>
            <person name="Mohd Noor M.I."/>
            <person name="Ong R.C."/>
            <person name="Putra M."/>
            <person name="Sireger I.Z."/>
            <person name="Indrioko S."/>
            <person name="Kosugi Y."/>
            <person name="Izuno A."/>
            <person name="Isagi Y."/>
            <person name="Lee S.L."/>
            <person name="Shimizu K.K."/>
        </authorList>
    </citation>
    <scope>NUCLEOTIDE SEQUENCE [LARGE SCALE GENOMIC DNA]</scope>
    <source>
        <strain evidence="1">214</strain>
    </source>
</reference>
<dbReference type="EMBL" id="BPVZ01000070">
    <property type="protein sequence ID" value="GKV25718.1"/>
    <property type="molecule type" value="Genomic_DNA"/>
</dbReference>
<evidence type="ECO:0000313" key="1">
    <source>
        <dbReference type="EMBL" id="GKV25718.1"/>
    </source>
</evidence>
<dbReference type="PANTHER" id="PTHR47863:SF4">
    <property type="entry name" value="RING_FYVE_PHD ZINC FINGER SUPERFAMILY PROTEIN"/>
    <property type="match status" value="1"/>
</dbReference>
<dbReference type="AlphaFoldDB" id="A0AAV5KML9"/>
<comment type="caution">
    <text evidence="1">The sequence shown here is derived from an EMBL/GenBank/DDBJ whole genome shotgun (WGS) entry which is preliminary data.</text>
</comment>
<dbReference type="PANTHER" id="PTHR47863">
    <property type="entry name" value="RING/FYVE/PHD ZINC FINGER SUPERFAMILY PROTEIN"/>
    <property type="match status" value="1"/>
</dbReference>
<evidence type="ECO:0000313" key="2">
    <source>
        <dbReference type="Proteomes" id="UP001054252"/>
    </source>
</evidence>
<proteinExistence type="predicted"/>
<organism evidence="1 2">
    <name type="scientific">Rubroshorea leprosula</name>
    <dbReference type="NCBI Taxonomy" id="152421"/>
    <lineage>
        <taxon>Eukaryota</taxon>
        <taxon>Viridiplantae</taxon>
        <taxon>Streptophyta</taxon>
        <taxon>Embryophyta</taxon>
        <taxon>Tracheophyta</taxon>
        <taxon>Spermatophyta</taxon>
        <taxon>Magnoliopsida</taxon>
        <taxon>eudicotyledons</taxon>
        <taxon>Gunneridae</taxon>
        <taxon>Pentapetalae</taxon>
        <taxon>rosids</taxon>
        <taxon>malvids</taxon>
        <taxon>Malvales</taxon>
        <taxon>Dipterocarpaceae</taxon>
        <taxon>Rubroshorea</taxon>
    </lineage>
</organism>
<dbReference type="Gene3D" id="1.10.246.220">
    <property type="match status" value="1"/>
</dbReference>
<gene>
    <name evidence="1" type="ORF">SLEP1_g35113</name>
</gene>
<protein>
    <submittedName>
        <fullName evidence="1">Uncharacterized protein</fullName>
    </submittedName>
</protein>
<sequence length="128" mass="14124">MLREGLSKFSSTAGGNIPWKEILDLGSSVFLNCRTSVDQKDKWRNISSFSEGRGGIFAGGGIVHIWEESNLILSRKKGCNCTKPEVLLQSASALRDDLQRPEVELRVDTPMLKSSIIGATFRAEIKRA</sequence>
<dbReference type="Proteomes" id="UP001054252">
    <property type="component" value="Unassembled WGS sequence"/>
</dbReference>
<name>A0AAV5KML9_9ROSI</name>
<keyword evidence="2" id="KW-1185">Reference proteome</keyword>
<accession>A0AAV5KML9</accession>